<dbReference type="RefSeq" id="WP_148733348.1">
    <property type="nucleotide sequence ID" value="NZ_VSSB01000001.1"/>
</dbReference>
<evidence type="ECO:0000313" key="3">
    <source>
        <dbReference type="Proteomes" id="UP000325243"/>
    </source>
</evidence>
<feature type="domain" description="YdhG-like" evidence="1">
    <location>
        <begin position="20"/>
        <end position="123"/>
    </location>
</feature>
<dbReference type="InterPro" id="IPR014922">
    <property type="entry name" value="YdhG-like"/>
</dbReference>
<evidence type="ECO:0000313" key="2">
    <source>
        <dbReference type="EMBL" id="TYL53882.1"/>
    </source>
</evidence>
<dbReference type="AlphaFoldDB" id="A0A5S4V4G4"/>
<dbReference type="Pfam" id="PF08818">
    <property type="entry name" value="DUF1801"/>
    <property type="match status" value="1"/>
</dbReference>
<name>A0A5S4V4G4_9MICO</name>
<dbReference type="Proteomes" id="UP000325243">
    <property type="component" value="Unassembled WGS sequence"/>
</dbReference>
<dbReference type="EMBL" id="VSSB01000001">
    <property type="protein sequence ID" value="TYL53882.1"/>
    <property type="molecule type" value="Genomic_DNA"/>
</dbReference>
<sequence length="141" mass="15366">MADVDPEVRALIESVQNPVRRRDAETLVELMSRATGQPARIAYSGIIGFGTYHYHYESGRQGDAPGAGFAPRKPSTTIYLNDGIASHAGELDQLGPHTTGVGCLYVKDLEQVDLEVLERVVRSSYETLTAGTFGRRAREGD</sequence>
<gene>
    <name evidence="2" type="ORF">FYC51_09670</name>
</gene>
<accession>A0A5S4V4G4</accession>
<protein>
    <submittedName>
        <fullName evidence="2">DUF1801 domain-containing protein</fullName>
    </submittedName>
</protein>
<proteinExistence type="predicted"/>
<organism evidence="2 3">
    <name type="scientific">Agromyces mariniharenae</name>
    <dbReference type="NCBI Taxonomy" id="2604423"/>
    <lineage>
        <taxon>Bacteria</taxon>
        <taxon>Bacillati</taxon>
        <taxon>Actinomycetota</taxon>
        <taxon>Actinomycetes</taxon>
        <taxon>Micrococcales</taxon>
        <taxon>Microbacteriaceae</taxon>
        <taxon>Agromyces</taxon>
    </lineage>
</organism>
<evidence type="ECO:0000259" key="1">
    <source>
        <dbReference type="Pfam" id="PF08818"/>
    </source>
</evidence>
<reference evidence="2 3" key="1">
    <citation type="submission" date="2019-08" db="EMBL/GenBank/DDBJ databases">
        <authorList>
            <person name="Hu J."/>
        </authorList>
    </citation>
    <scope>NUCLEOTIDE SEQUENCE [LARGE SCALE GENOMIC DNA]</scope>
    <source>
        <strain evidence="2 3">NEAU-184</strain>
    </source>
</reference>
<comment type="caution">
    <text evidence="2">The sequence shown here is derived from an EMBL/GenBank/DDBJ whole genome shotgun (WGS) entry which is preliminary data.</text>
</comment>
<keyword evidence="3" id="KW-1185">Reference proteome</keyword>